<gene>
    <name evidence="1" type="ORF">O6H91_18G042400</name>
</gene>
<accession>A0ACC2B0D9</accession>
<evidence type="ECO:0000313" key="1">
    <source>
        <dbReference type="EMBL" id="KAJ7523227.1"/>
    </source>
</evidence>
<keyword evidence="2" id="KW-1185">Reference proteome</keyword>
<protein>
    <submittedName>
        <fullName evidence="1">Uncharacterized protein</fullName>
    </submittedName>
</protein>
<proteinExistence type="predicted"/>
<organism evidence="1 2">
    <name type="scientific">Diphasiastrum complanatum</name>
    <name type="common">Issler's clubmoss</name>
    <name type="synonym">Lycopodium complanatum</name>
    <dbReference type="NCBI Taxonomy" id="34168"/>
    <lineage>
        <taxon>Eukaryota</taxon>
        <taxon>Viridiplantae</taxon>
        <taxon>Streptophyta</taxon>
        <taxon>Embryophyta</taxon>
        <taxon>Tracheophyta</taxon>
        <taxon>Lycopodiopsida</taxon>
        <taxon>Lycopodiales</taxon>
        <taxon>Lycopodiaceae</taxon>
        <taxon>Lycopodioideae</taxon>
        <taxon>Diphasiastrum</taxon>
    </lineage>
</organism>
<dbReference type="EMBL" id="CM055109">
    <property type="protein sequence ID" value="KAJ7523227.1"/>
    <property type="molecule type" value="Genomic_DNA"/>
</dbReference>
<sequence>MLKQSTMAPQDRQMILSNLLFALQLCLGFWQMCKLTPMGGVIQGFVSRFLLLPFGLSPAYAQLNMFPDQESLPLGLKNVFKKVYCYETHRAIGSLTGLFAAGEFKTEIKLRYLNVDYVLERRGENMLFVNGVLKYYITENIWRSLSHQMEKITFWDGNAVFIKGYRELFPPGATGGVMTLPEVLDNLILENHIINELAKWSLLPVNLSVSEENLLKFLNLVGLFLQTKQVQWVYPAFFTLTAAILEFDTWLREVLYSSINLLFCRSMRLVCNKLPHFPRILIYTLGCFVDNLRPSNDVEWKIVKGDIRVVMGGAARTHTLQGLVACADIEMSSFLQSEDNETVYYCETFSHPEHDIKMTAKFYRSQNKCFYYGVSSSAFSSQVSGDLPCTGMSDFVRICTFLSRLSSNSSGSLKIYDNNNVVHVYSILESISNYVESGFPPVYEMHIKNAIVM</sequence>
<name>A0ACC2B0D9_DIPCM</name>
<dbReference type="Proteomes" id="UP001162992">
    <property type="component" value="Chromosome 18"/>
</dbReference>
<evidence type="ECO:0000313" key="2">
    <source>
        <dbReference type="Proteomes" id="UP001162992"/>
    </source>
</evidence>
<reference evidence="2" key="1">
    <citation type="journal article" date="2024" name="Proc. Natl. Acad. Sci. U.S.A.">
        <title>Extraordinary preservation of gene collinearity over three hundred million years revealed in homosporous lycophytes.</title>
        <authorList>
            <person name="Li C."/>
            <person name="Wickell D."/>
            <person name="Kuo L.Y."/>
            <person name="Chen X."/>
            <person name="Nie B."/>
            <person name="Liao X."/>
            <person name="Peng D."/>
            <person name="Ji J."/>
            <person name="Jenkins J."/>
            <person name="Williams M."/>
            <person name="Shu S."/>
            <person name="Plott C."/>
            <person name="Barry K."/>
            <person name="Rajasekar S."/>
            <person name="Grimwood J."/>
            <person name="Han X."/>
            <person name="Sun S."/>
            <person name="Hou Z."/>
            <person name="He W."/>
            <person name="Dai G."/>
            <person name="Sun C."/>
            <person name="Schmutz J."/>
            <person name="Leebens-Mack J.H."/>
            <person name="Li F.W."/>
            <person name="Wang L."/>
        </authorList>
    </citation>
    <scope>NUCLEOTIDE SEQUENCE [LARGE SCALE GENOMIC DNA]</scope>
    <source>
        <strain evidence="2">cv. PW_Plant_1</strain>
    </source>
</reference>
<comment type="caution">
    <text evidence="1">The sequence shown here is derived from an EMBL/GenBank/DDBJ whole genome shotgun (WGS) entry which is preliminary data.</text>
</comment>